<dbReference type="EMBL" id="CAUYUJ010013703">
    <property type="protein sequence ID" value="CAK0836645.1"/>
    <property type="molecule type" value="Genomic_DNA"/>
</dbReference>
<accession>A0ABN9SVS8</accession>
<feature type="compositionally biased region" description="Basic residues" evidence="1">
    <location>
        <begin position="55"/>
        <end position="67"/>
    </location>
</feature>
<feature type="non-terminal residue" evidence="2">
    <location>
        <position position="1"/>
    </location>
</feature>
<feature type="region of interest" description="Disordered" evidence="1">
    <location>
        <begin position="1"/>
        <end position="20"/>
    </location>
</feature>
<feature type="compositionally biased region" description="Gly residues" evidence="1">
    <location>
        <begin position="1"/>
        <end position="11"/>
    </location>
</feature>
<proteinExistence type="predicted"/>
<keyword evidence="3" id="KW-1185">Reference proteome</keyword>
<gene>
    <name evidence="2" type="ORF">PCOR1329_LOCUS33079</name>
</gene>
<feature type="region of interest" description="Disordered" evidence="1">
    <location>
        <begin position="53"/>
        <end position="110"/>
    </location>
</feature>
<dbReference type="Proteomes" id="UP001189429">
    <property type="component" value="Unassembled WGS sequence"/>
</dbReference>
<evidence type="ECO:0000313" key="2">
    <source>
        <dbReference type="EMBL" id="CAK0836645.1"/>
    </source>
</evidence>
<organism evidence="2 3">
    <name type="scientific">Prorocentrum cordatum</name>
    <dbReference type="NCBI Taxonomy" id="2364126"/>
    <lineage>
        <taxon>Eukaryota</taxon>
        <taxon>Sar</taxon>
        <taxon>Alveolata</taxon>
        <taxon>Dinophyceae</taxon>
        <taxon>Prorocentrales</taxon>
        <taxon>Prorocentraceae</taxon>
        <taxon>Prorocentrum</taxon>
    </lineage>
</organism>
<evidence type="ECO:0000313" key="3">
    <source>
        <dbReference type="Proteomes" id="UP001189429"/>
    </source>
</evidence>
<name>A0ABN9SVS8_9DINO</name>
<comment type="caution">
    <text evidence="2">The sequence shown here is derived from an EMBL/GenBank/DDBJ whole genome shotgun (WGS) entry which is preliminary data.</text>
</comment>
<feature type="non-terminal residue" evidence="2">
    <location>
        <position position="110"/>
    </location>
</feature>
<evidence type="ECO:0000256" key="1">
    <source>
        <dbReference type="SAM" id="MobiDB-lite"/>
    </source>
</evidence>
<reference evidence="2" key="1">
    <citation type="submission" date="2023-10" db="EMBL/GenBank/DDBJ databases">
        <authorList>
            <person name="Chen Y."/>
            <person name="Shah S."/>
            <person name="Dougan E. K."/>
            <person name="Thang M."/>
            <person name="Chan C."/>
        </authorList>
    </citation>
    <scope>NUCLEOTIDE SEQUENCE [LARGE SCALE GENOMIC DNA]</scope>
</reference>
<protein>
    <submittedName>
        <fullName evidence="2">Uncharacterized protein</fullName>
    </submittedName>
</protein>
<sequence>PVVWDGPGGPKGIPQAETSHQRSIVTCCSTTQEDLGWPRHVVAAAQGRRAAWRPGGRRWRRGHRQRSAGRYLDPKAARARALPRSIGHLAPPVSRPRRDIASRPFSRMAS</sequence>